<reference evidence="1 2" key="1">
    <citation type="submission" date="2019-04" db="EMBL/GenBank/DDBJ databases">
        <title>Draft genome of the big-headed turtle Platysternon megacephalum.</title>
        <authorList>
            <person name="Gong S."/>
        </authorList>
    </citation>
    <scope>NUCLEOTIDE SEQUENCE [LARGE SCALE GENOMIC DNA]</scope>
    <source>
        <strain evidence="1">DO16091913</strain>
        <tissue evidence="1">Muscle</tissue>
    </source>
</reference>
<protein>
    <submittedName>
        <fullName evidence="1">Tubulin polyglutamylase complex subunit 2</fullName>
    </submittedName>
</protein>
<dbReference type="EMBL" id="QXTE01000156">
    <property type="protein sequence ID" value="TFK03572.1"/>
    <property type="molecule type" value="Genomic_DNA"/>
</dbReference>
<accession>A0A4D9E6G2</accession>
<organism evidence="1 2">
    <name type="scientific">Platysternon megacephalum</name>
    <name type="common">big-headed turtle</name>
    <dbReference type="NCBI Taxonomy" id="55544"/>
    <lineage>
        <taxon>Eukaryota</taxon>
        <taxon>Metazoa</taxon>
        <taxon>Chordata</taxon>
        <taxon>Craniata</taxon>
        <taxon>Vertebrata</taxon>
        <taxon>Euteleostomi</taxon>
        <taxon>Archelosauria</taxon>
        <taxon>Testudinata</taxon>
        <taxon>Testudines</taxon>
        <taxon>Cryptodira</taxon>
        <taxon>Durocryptodira</taxon>
        <taxon>Testudinoidea</taxon>
        <taxon>Platysternidae</taxon>
        <taxon>Platysternon</taxon>
    </lineage>
</organism>
<evidence type="ECO:0000313" key="2">
    <source>
        <dbReference type="Proteomes" id="UP000297703"/>
    </source>
</evidence>
<name>A0A4D9E6G2_9SAUR</name>
<keyword evidence="2" id="KW-1185">Reference proteome</keyword>
<evidence type="ECO:0000313" key="1">
    <source>
        <dbReference type="EMBL" id="TFK03572.1"/>
    </source>
</evidence>
<gene>
    <name evidence="1" type="ORF">DR999_PMT13951</name>
</gene>
<dbReference type="Proteomes" id="UP000297703">
    <property type="component" value="Unassembled WGS sequence"/>
</dbReference>
<sequence>MQRTEPGKMVPLQLVEGHLACSSPVLRPAQSLSKLICARGSLQGSEGENCPLGYSPPVQPMIRSLCMASGAASLQIHWPWPSAVPFCSPNVAVYSLCDCVSKADWFCLFAHLRRPLDGSLDLSSRAQSSFKMQSCKQYSIGSSGSKHYAISRGSGTGGAEAGCLAPPQWKYCGS</sequence>
<reference evidence="1 2" key="2">
    <citation type="submission" date="2019-04" db="EMBL/GenBank/DDBJ databases">
        <title>The genome sequence of big-headed turtle.</title>
        <authorList>
            <person name="Gong S."/>
        </authorList>
    </citation>
    <scope>NUCLEOTIDE SEQUENCE [LARGE SCALE GENOMIC DNA]</scope>
    <source>
        <strain evidence="1">DO16091913</strain>
        <tissue evidence="1">Muscle</tissue>
    </source>
</reference>
<proteinExistence type="predicted"/>
<comment type="caution">
    <text evidence="1">The sequence shown here is derived from an EMBL/GenBank/DDBJ whole genome shotgun (WGS) entry which is preliminary data.</text>
</comment>
<dbReference type="AlphaFoldDB" id="A0A4D9E6G2"/>